<dbReference type="Pfam" id="PF01593">
    <property type="entry name" value="Amino_oxidase"/>
    <property type="match status" value="1"/>
</dbReference>
<keyword evidence="3" id="KW-1185">Reference proteome</keyword>
<dbReference type="EMBL" id="CP014168">
    <property type="protein sequence ID" value="AOH86991.1"/>
    <property type="molecule type" value="Genomic_DNA"/>
</dbReference>
<accession>A0A1B3ZHV4</accession>
<dbReference type="STRING" id="1560345.AWL63_21315"/>
<dbReference type="NCBIfam" id="TIGR03467">
    <property type="entry name" value="HpnE"/>
    <property type="match status" value="1"/>
</dbReference>
<name>A0A1B3ZHV4_9SPHN</name>
<dbReference type="OrthoDB" id="7849608at2"/>
<dbReference type="Gene3D" id="3.50.50.60">
    <property type="entry name" value="FAD/NAD(P)-binding domain"/>
    <property type="match status" value="1"/>
</dbReference>
<dbReference type="PANTHER" id="PTHR42923:SF47">
    <property type="entry name" value="BLR3003 PROTEIN"/>
    <property type="match status" value="1"/>
</dbReference>
<dbReference type="InterPro" id="IPR002937">
    <property type="entry name" value="Amino_oxidase"/>
</dbReference>
<evidence type="ECO:0000259" key="1">
    <source>
        <dbReference type="Pfam" id="PF01593"/>
    </source>
</evidence>
<dbReference type="InterPro" id="IPR017830">
    <property type="entry name" value="SQase_HpnE"/>
</dbReference>
<dbReference type="Proteomes" id="UP000094256">
    <property type="component" value="Chromosome"/>
</dbReference>
<dbReference type="InterPro" id="IPR050464">
    <property type="entry name" value="Zeta_carotene_desat/Oxidored"/>
</dbReference>
<reference evidence="2 3" key="1">
    <citation type="submission" date="2016-01" db="EMBL/GenBank/DDBJ databases">
        <title>Complete genome and mega plasmid sequence of Sphingomonas panacis DCY99 elicits systemic resistance in rice to Xanthomonas oryzae.</title>
        <authorList>
            <person name="Kim Y.J."/>
            <person name="Yang D.C."/>
            <person name="Sing P."/>
        </authorList>
    </citation>
    <scope>NUCLEOTIDE SEQUENCE [LARGE SCALE GENOMIC DNA]</scope>
    <source>
        <strain evidence="2 3">DCY99</strain>
    </source>
</reference>
<dbReference type="SUPFAM" id="SSF51905">
    <property type="entry name" value="FAD/NAD(P)-binding domain"/>
    <property type="match status" value="1"/>
</dbReference>
<dbReference type="GO" id="GO:0016491">
    <property type="term" value="F:oxidoreductase activity"/>
    <property type="evidence" value="ECO:0007669"/>
    <property type="project" value="InterPro"/>
</dbReference>
<dbReference type="InterPro" id="IPR036188">
    <property type="entry name" value="FAD/NAD-bd_sf"/>
</dbReference>
<dbReference type="PANTHER" id="PTHR42923">
    <property type="entry name" value="PROTOPORPHYRINOGEN OXIDASE"/>
    <property type="match status" value="1"/>
</dbReference>
<feature type="domain" description="Amine oxidase" evidence="1">
    <location>
        <begin position="1"/>
        <end position="398"/>
    </location>
</feature>
<sequence length="406" mass="43655">MAGLSAAVELARAGFAVSISESAAQAGGRCRSYHDPQLGRVIDNGNHLVLSGNVAVEHFLATIGAGDRLAGPDYAEFAFADRRTGERWNFRPNGGRVPWWIFSKARRVPGTRARDYLRLAGLTSGKPGQTVADRIDTRGLLWDRLLEPVLLAALNTAPQGGDATLTAAIINQTLGRGGRAMKPRIAEPTLAAAFVDPATEWLAAQGANLTLGKRLRAIGFEGDRVTTLDFGRGAEAIASDETIVLAVPPWIAETLVPDLIVPFDFRAIVNAHFAFTPPPGTPPMVCVVGGAAEWIFAFPDRLSVTVSGADRLIDTDRAELAAAFWADIAAIHNLPPELPRWQIVKEKRATFAATPAQERRRPPSRTRWRNLFLAGDWTETGLPATIEGALRSGATAARLARDARLV</sequence>
<dbReference type="KEGG" id="span:AWL63_21315"/>
<protein>
    <recommendedName>
        <fullName evidence="1">Amine oxidase domain-containing protein</fullName>
    </recommendedName>
</protein>
<evidence type="ECO:0000313" key="3">
    <source>
        <dbReference type="Proteomes" id="UP000094256"/>
    </source>
</evidence>
<evidence type="ECO:0000313" key="2">
    <source>
        <dbReference type="EMBL" id="AOH86991.1"/>
    </source>
</evidence>
<dbReference type="AlphaFoldDB" id="A0A1B3ZHV4"/>
<organism evidence="2 3">
    <name type="scientific">Sphingomonas panacis</name>
    <dbReference type="NCBI Taxonomy" id="1560345"/>
    <lineage>
        <taxon>Bacteria</taxon>
        <taxon>Pseudomonadati</taxon>
        <taxon>Pseudomonadota</taxon>
        <taxon>Alphaproteobacteria</taxon>
        <taxon>Sphingomonadales</taxon>
        <taxon>Sphingomonadaceae</taxon>
        <taxon>Sphingomonas</taxon>
    </lineage>
</organism>
<gene>
    <name evidence="2" type="ORF">AWL63_21315</name>
</gene>
<proteinExistence type="predicted"/>